<dbReference type="Gene3D" id="3.30.2090.10">
    <property type="entry name" value="Multidrug efflux transporter AcrB TolC docking domain, DN and DC subdomains"/>
    <property type="match status" value="2"/>
</dbReference>
<feature type="transmembrane region" description="Helical" evidence="1">
    <location>
        <begin position="458"/>
        <end position="480"/>
    </location>
</feature>
<feature type="transmembrane region" description="Helical" evidence="1">
    <location>
        <begin position="987"/>
        <end position="1010"/>
    </location>
</feature>
<dbReference type="PRINTS" id="PR00702">
    <property type="entry name" value="ACRIFLAVINRP"/>
</dbReference>
<gene>
    <name evidence="2" type="ORF">RYX45_14500</name>
</gene>
<reference evidence="2" key="1">
    <citation type="submission" date="2023-10" db="EMBL/GenBank/DDBJ databases">
        <title>Screening of Alkalihalophilus pseudofirmusBZ-TG-HK211 and Its Alleviation of Salt Stress on Rapeseed Growth.</title>
        <authorList>
            <person name="Zhao B."/>
            <person name="Guo T."/>
        </authorList>
    </citation>
    <scope>NUCLEOTIDE SEQUENCE</scope>
    <source>
        <strain evidence="2">BZ-TG-HK211</strain>
    </source>
</reference>
<dbReference type="AlphaFoldDB" id="A0AAJ2U447"/>
<protein>
    <submittedName>
        <fullName evidence="2">Efflux RND transporter permease subunit</fullName>
    </submittedName>
</protein>
<dbReference type="SUPFAM" id="SSF82693">
    <property type="entry name" value="Multidrug efflux transporter AcrB pore domain, PN1, PN2, PC1 and PC2 subdomains"/>
    <property type="match status" value="2"/>
</dbReference>
<dbReference type="Gene3D" id="3.30.70.1320">
    <property type="entry name" value="Multidrug efflux transporter AcrB pore domain like"/>
    <property type="match status" value="1"/>
</dbReference>
<dbReference type="InterPro" id="IPR027463">
    <property type="entry name" value="AcrB_DN_DC_subdom"/>
</dbReference>
<dbReference type="EMBL" id="JAWJAY010000003">
    <property type="protein sequence ID" value="MDV2886397.1"/>
    <property type="molecule type" value="Genomic_DNA"/>
</dbReference>
<dbReference type="Pfam" id="PF00873">
    <property type="entry name" value="ACR_tran"/>
    <property type="match status" value="1"/>
</dbReference>
<evidence type="ECO:0000256" key="1">
    <source>
        <dbReference type="SAM" id="Phobius"/>
    </source>
</evidence>
<dbReference type="SUPFAM" id="SSF82714">
    <property type="entry name" value="Multidrug efflux transporter AcrB TolC docking domain, DN and DC subdomains"/>
    <property type="match status" value="2"/>
</dbReference>
<keyword evidence="1" id="KW-0472">Membrane</keyword>
<dbReference type="Gene3D" id="3.30.70.1430">
    <property type="entry name" value="Multidrug efflux transporter AcrB pore domain"/>
    <property type="match status" value="2"/>
</dbReference>
<evidence type="ECO:0000313" key="2">
    <source>
        <dbReference type="EMBL" id="MDV2886397.1"/>
    </source>
</evidence>
<proteinExistence type="predicted"/>
<comment type="caution">
    <text evidence="2">The sequence shown here is derived from an EMBL/GenBank/DDBJ whole genome shotgun (WGS) entry which is preliminary data.</text>
</comment>
<dbReference type="Gene3D" id="1.20.1640.10">
    <property type="entry name" value="Multidrug efflux transporter AcrB transmembrane domain"/>
    <property type="match status" value="2"/>
</dbReference>
<feature type="transmembrane region" description="Helical" evidence="1">
    <location>
        <begin position="859"/>
        <end position="878"/>
    </location>
</feature>
<evidence type="ECO:0000313" key="3">
    <source>
        <dbReference type="Proteomes" id="UP001285636"/>
    </source>
</evidence>
<feature type="transmembrane region" description="Helical" evidence="1">
    <location>
        <begin position="382"/>
        <end position="405"/>
    </location>
</feature>
<dbReference type="Gene3D" id="3.30.70.1440">
    <property type="entry name" value="Multidrug efflux transporter AcrB pore domain"/>
    <property type="match status" value="1"/>
</dbReference>
<dbReference type="PANTHER" id="PTHR32063:SF18">
    <property type="entry name" value="CATION EFFLUX SYSTEM PROTEIN"/>
    <property type="match status" value="1"/>
</dbReference>
<keyword evidence="1" id="KW-1133">Transmembrane helix</keyword>
<dbReference type="SUPFAM" id="SSF82866">
    <property type="entry name" value="Multidrug efflux transporter AcrB transmembrane domain"/>
    <property type="match status" value="2"/>
</dbReference>
<sequence length="1027" mass="111463">MISWLIRKRKITILFFLMFTLVGVLSFLQLPQREIPEFNPPIAQVMTVYPGASSEQVEQNVTDLLEENLSQMQEIASLTSVSSPGLSFVTVELEEGLDVDQVWNEVRQRVNDASAEFPDDANAPMFNNELSTQGLATYQLTFNDPDLVPEVDAMLDRWNTRLNELPDIVSMQTQGTLEKEILIEVDPEALADENISTDQLIGVLNGEVSAVPPGEWKTDDYNYRVELETFTNLSDLETLPVVANAEGDVIQFGDVATINETFKPVTEQVAFEGEEAISLTFYLKSGASVTSAQTELDSFVERMEAELPGGVEMTLLYTQADLVNELFRDLAISFAIAVVSVLIVCSLGLNVSTALSVALAIPVSLSLGAIVLPFIGVDLNQISLIAFIIALGILVDDGIVVNENIERRLRMGDKPMEAAINGTKEVAVSVLTSTLTVVFTFMPLLLLPGGAGGFIRPLPAVLIATMIASTFVALFLIPIYRTIREKTASPTTRSERKPAGFLGGTFDKAAGFYGRRMMRGVTKRPLLVVITGFLLGTAAYALIPFIPLEFFPDTDREEVFVEVTLPEGTGLSATEEQAREIEAWLYDVDHVRSVSTYVGTDIPRLFGAGGGGAAGENAANFLVFIDREQFSTRETMNEWNETMPDAFPEVSNINVSMIESGPPVGAPIAIEVSGEEFDTLREMADEVKEILASTEGVASVDDDVGEDVETIQVTPDRDALEENGVASDDLATALRLVGEGLPLGQLQQPGELIDMRMVYANAGPLSVDVLDEITVEGITGERLAVSELVTVDEVTTEPRIPHANTVPTITVRAYPSDRSSDEILADARADLDAVTADNAAYSLSIGGETSARTDVFIDIGKIFIVVVFLILIVIAIQFYSLTLPILILSTVYLAIAGALIGLFLTQTGLGFMSMMGAVSLAGIVVRNGIVLIEFIEQRRKDGMDVREAVMMAAEQRFRPIVLTSLTSIAGLLPIALGNSTLFKPLGIAIVSGLIFSTLLTLFIVPALYLLQSNARQRIRAKRERRAV</sequence>
<feature type="transmembrane region" description="Helical" evidence="1">
    <location>
        <begin position="426"/>
        <end position="446"/>
    </location>
</feature>
<dbReference type="InterPro" id="IPR001036">
    <property type="entry name" value="Acrflvin-R"/>
</dbReference>
<dbReference type="PANTHER" id="PTHR32063">
    <property type="match status" value="1"/>
</dbReference>
<feature type="transmembrane region" description="Helical" evidence="1">
    <location>
        <begin position="525"/>
        <end position="546"/>
    </location>
</feature>
<feature type="transmembrane region" description="Helical" evidence="1">
    <location>
        <begin position="330"/>
        <end position="349"/>
    </location>
</feature>
<dbReference type="GO" id="GO:0005886">
    <property type="term" value="C:plasma membrane"/>
    <property type="evidence" value="ECO:0007669"/>
    <property type="project" value="TreeGrafter"/>
</dbReference>
<feature type="transmembrane region" description="Helical" evidence="1">
    <location>
        <begin position="356"/>
        <end position="376"/>
    </location>
</feature>
<keyword evidence="1" id="KW-0812">Transmembrane</keyword>
<feature type="transmembrane region" description="Helical" evidence="1">
    <location>
        <begin position="885"/>
        <end position="905"/>
    </location>
</feature>
<feature type="transmembrane region" description="Helical" evidence="1">
    <location>
        <begin position="956"/>
        <end position="975"/>
    </location>
</feature>
<organism evidence="2 3">
    <name type="scientific">Alkalihalophilus pseudofirmus</name>
    <name type="common">Bacillus pseudofirmus</name>
    <dbReference type="NCBI Taxonomy" id="79885"/>
    <lineage>
        <taxon>Bacteria</taxon>
        <taxon>Bacillati</taxon>
        <taxon>Bacillota</taxon>
        <taxon>Bacilli</taxon>
        <taxon>Bacillales</taxon>
        <taxon>Bacillaceae</taxon>
        <taxon>Alkalihalophilus</taxon>
    </lineage>
</organism>
<dbReference type="RefSeq" id="WP_323467179.1">
    <property type="nucleotide sequence ID" value="NZ_CP144224.1"/>
</dbReference>
<dbReference type="GO" id="GO:0042910">
    <property type="term" value="F:xenobiotic transmembrane transporter activity"/>
    <property type="evidence" value="ECO:0007669"/>
    <property type="project" value="TreeGrafter"/>
</dbReference>
<accession>A0AAJ2U447</accession>
<name>A0AAJ2U447_ALKPS</name>
<feature type="transmembrane region" description="Helical" evidence="1">
    <location>
        <begin position="911"/>
        <end position="935"/>
    </location>
</feature>
<dbReference type="Proteomes" id="UP001285636">
    <property type="component" value="Unassembled WGS sequence"/>
</dbReference>